<dbReference type="AlphaFoldDB" id="A0A0N0V5C1"/>
<name>A0A0N0V5C1_FUSLA</name>
<feature type="region of interest" description="Disordered" evidence="1">
    <location>
        <begin position="355"/>
        <end position="376"/>
    </location>
</feature>
<evidence type="ECO:0000313" key="2">
    <source>
        <dbReference type="EMBL" id="KPA36705.1"/>
    </source>
</evidence>
<dbReference type="EMBL" id="JXCE01000564">
    <property type="protein sequence ID" value="KPA36705.1"/>
    <property type="molecule type" value="Genomic_DNA"/>
</dbReference>
<evidence type="ECO:0000313" key="3">
    <source>
        <dbReference type="Proteomes" id="UP000037904"/>
    </source>
</evidence>
<protein>
    <submittedName>
        <fullName evidence="2">Transcription factor</fullName>
    </submittedName>
</protein>
<evidence type="ECO:0000256" key="1">
    <source>
        <dbReference type="SAM" id="MobiDB-lite"/>
    </source>
</evidence>
<keyword evidence="3" id="KW-1185">Reference proteome</keyword>
<dbReference type="Proteomes" id="UP000037904">
    <property type="component" value="Unassembled WGS sequence"/>
</dbReference>
<comment type="caution">
    <text evidence="2">The sequence shown here is derived from an EMBL/GenBank/DDBJ whole genome shotgun (WGS) entry which is preliminary data.</text>
</comment>
<proteinExistence type="predicted"/>
<gene>
    <name evidence="2" type="ORF">FLAG1_10508</name>
</gene>
<organism evidence="2 3">
    <name type="scientific">Fusarium langsethiae</name>
    <dbReference type="NCBI Taxonomy" id="179993"/>
    <lineage>
        <taxon>Eukaryota</taxon>
        <taxon>Fungi</taxon>
        <taxon>Dikarya</taxon>
        <taxon>Ascomycota</taxon>
        <taxon>Pezizomycotina</taxon>
        <taxon>Sordariomycetes</taxon>
        <taxon>Hypocreomycetidae</taxon>
        <taxon>Hypocreales</taxon>
        <taxon>Nectriaceae</taxon>
        <taxon>Fusarium</taxon>
    </lineage>
</organism>
<reference evidence="2 3" key="1">
    <citation type="submission" date="2015-04" db="EMBL/GenBank/DDBJ databases">
        <title>The draft genome sequence of Fusarium langsethiae, a T-2/HT-2 mycotoxin producer.</title>
        <authorList>
            <person name="Lysoe E."/>
            <person name="Divon H.H."/>
            <person name="Terzi V."/>
            <person name="Orru L."/>
            <person name="Lamontanara A."/>
            <person name="Kolseth A.-K."/>
            <person name="Frandsen R.J."/>
            <person name="Nielsen K."/>
            <person name="Thrane U."/>
        </authorList>
    </citation>
    <scope>NUCLEOTIDE SEQUENCE [LARGE SCALE GENOMIC DNA]</scope>
    <source>
        <strain evidence="2 3">Fl201059</strain>
    </source>
</reference>
<accession>A0A0N0V5C1</accession>
<feature type="region of interest" description="Disordered" evidence="1">
    <location>
        <begin position="392"/>
        <end position="412"/>
    </location>
</feature>
<sequence>MTISSHGQNSFPAIHVSQEIALFLFEIFFERNYQSNLLFYKGQLIQDYIAGKACNNVVLAIFAFASLLRFYNPFQVGYIKVSWTSQSLENSRFEGDCWASVERLPLPGDEDEDDSPTTVSFCLDKNGSLSALPGQEKQLSFNSVLVMVQGLWWECQQFARSIHSKKGSPAQWTATYCSLDQRLQSLPCQIGEHGQPILLQPINEAPPRDLSRTFSLKYMYELCLLYLYSSVVPVLSCRREEPFFSRSLLQLAAEQAWERCKTMTAMTEQYLSTKAPISKLWSIVGYGAYVCVAVQLRRYHALGSLTQLEFQRALTNFRLTSELCRYWIHLRPISEDMERQFAESRTLTGLHEVEKDIGNRQDKPDSLIDHRNSDTSPALSSFIRSYVASNDKRSNHVGEGTPLSTSSGVADQSKVVVPQDQRVVSTTIAGPTGEDGTTEDPSDTDCEMRLNTIWWDQSPGVLGELFGNEFLLLNDINNAMYID</sequence>
<feature type="compositionally biased region" description="Basic and acidic residues" evidence="1">
    <location>
        <begin position="355"/>
        <end position="373"/>
    </location>
</feature>